<dbReference type="Pfam" id="PF20580">
    <property type="entry name" value="DUF6784"/>
    <property type="match status" value="1"/>
</dbReference>
<feature type="transmembrane region" description="Helical" evidence="1">
    <location>
        <begin position="622"/>
        <end position="644"/>
    </location>
</feature>
<feature type="transmembrane region" description="Helical" evidence="1">
    <location>
        <begin position="74"/>
        <end position="97"/>
    </location>
</feature>
<keyword evidence="1" id="KW-0812">Transmembrane</keyword>
<organism evidence="4 5">
    <name type="scientific">Desulfomicrobium baculatum (strain DSM 4028 / VKM B-1378 / X)</name>
    <name type="common">Desulfovibrio baculatus</name>
    <dbReference type="NCBI Taxonomy" id="525897"/>
    <lineage>
        <taxon>Bacteria</taxon>
        <taxon>Pseudomonadati</taxon>
        <taxon>Thermodesulfobacteriota</taxon>
        <taxon>Desulfovibrionia</taxon>
        <taxon>Desulfovibrionales</taxon>
        <taxon>Desulfomicrobiaceae</taxon>
        <taxon>Desulfomicrobium</taxon>
    </lineage>
</organism>
<dbReference type="AlphaFoldDB" id="C7LVD7"/>
<evidence type="ECO:0000313" key="4">
    <source>
        <dbReference type="EMBL" id="ACU88479.1"/>
    </source>
</evidence>
<dbReference type="eggNOG" id="ENOG502Z7XV">
    <property type="taxonomic scope" value="Bacteria"/>
</dbReference>
<feature type="transmembrane region" description="Helical" evidence="1">
    <location>
        <begin position="493"/>
        <end position="516"/>
    </location>
</feature>
<feature type="domain" description="DUF6784" evidence="2">
    <location>
        <begin position="557"/>
        <end position="652"/>
    </location>
</feature>
<feature type="transmembrane region" description="Helical" evidence="1">
    <location>
        <begin position="596"/>
        <end position="616"/>
    </location>
</feature>
<proteinExistence type="predicted"/>
<dbReference type="KEGG" id="dba:Dbac_0352"/>
<dbReference type="STRING" id="525897.Dbac_0352"/>
<sequence length="657" mass="71941">MMHSIRPRALLSGMLSGLAICAVTPFANSYLKTTPLAGGHFPLAAFFVFFASAVVLTLVARVSRRAPLLSGMELLTAWALMIVVSGISFTGLVRTFFINITAPAQFADSTNGWADSLLPLLPEALYPRDPAILEALYNGLSGKSGLSFVQAWELIPWSFWLPVLGAWSVFILLTYATLFCLANLFTAQWVVNERINFPLLQMPKLLAEAYDEQRLFSFLADPFLLCGLCIPVVLHLLGGLSAHIPSIPALPTEILAGSYFPSTGFLSGFQKLKIFLYPAFIGFAFITTRQVSLSFWLFFLLAGLLAGVLQTSGLQIPDSALGTLFGPVISRPEETQSIGASLVFFGFMIWLAREYIVGVARQCLSPDPNFQEAGWISARASMLGAIFGLAALCAWSTFWGMGLGTAVLLYACFFAAMLVVAKLICQGGIPFASLNAAPSDAALSLFGSKPFGSIGLVLGMSLQKMLFVDVREALLPSLLHAGKITERMRARKLMALTIGASLVLAVAVSFLSMLYLCYRYGIQELDMDWATRTTQTVYANSQRLLETVQTPDNWVLFFVLAGAAVMLMLVMCYYLFPWWPIHPIGYLLAYSASMRVLWFSFLVGWACNAVCLRYGGTFLYRRVRLIFIGLIIGDFCMGAFWALVSLKTGISYLVLPS</sequence>
<feature type="domain" description="DUF6785" evidence="3">
    <location>
        <begin position="6"/>
        <end position="521"/>
    </location>
</feature>
<feature type="transmembrane region" description="Helical" evidence="1">
    <location>
        <begin position="264"/>
        <end position="286"/>
    </location>
</feature>
<dbReference type="InterPro" id="IPR046712">
    <property type="entry name" value="DUF6785"/>
</dbReference>
<gene>
    <name evidence="4" type="ordered locus">Dbac_0352</name>
</gene>
<feature type="transmembrane region" description="Helical" evidence="1">
    <location>
        <begin position="380"/>
        <end position="401"/>
    </location>
</feature>
<accession>C7LVD7</accession>
<evidence type="ECO:0000313" key="5">
    <source>
        <dbReference type="Proteomes" id="UP000002216"/>
    </source>
</evidence>
<feature type="transmembrane region" description="Helical" evidence="1">
    <location>
        <begin position="336"/>
        <end position="352"/>
    </location>
</feature>
<dbReference type="EMBL" id="CP001629">
    <property type="protein sequence ID" value="ACU88479.1"/>
    <property type="molecule type" value="Genomic_DNA"/>
</dbReference>
<protein>
    <submittedName>
        <fullName evidence="4">Uncharacterized protein</fullName>
    </submittedName>
</protein>
<feature type="transmembrane region" description="Helical" evidence="1">
    <location>
        <begin position="223"/>
        <end position="244"/>
    </location>
</feature>
<feature type="transmembrane region" description="Helical" evidence="1">
    <location>
        <begin position="554"/>
        <end position="576"/>
    </location>
</feature>
<feature type="transmembrane region" description="Helical" evidence="1">
    <location>
        <begin position="293"/>
        <end position="316"/>
    </location>
</feature>
<dbReference type="InterPro" id="IPR046711">
    <property type="entry name" value="DUF6784"/>
</dbReference>
<keyword evidence="1" id="KW-0472">Membrane</keyword>
<dbReference type="Proteomes" id="UP000002216">
    <property type="component" value="Chromosome"/>
</dbReference>
<evidence type="ECO:0000259" key="2">
    <source>
        <dbReference type="Pfam" id="PF20580"/>
    </source>
</evidence>
<dbReference type="HOGENOM" id="CLU_405827_0_0_7"/>
<keyword evidence="1" id="KW-1133">Transmembrane helix</keyword>
<dbReference type="Pfam" id="PF20581">
    <property type="entry name" value="DUF6785"/>
    <property type="match status" value="1"/>
</dbReference>
<dbReference type="RefSeq" id="WP_012805564.1">
    <property type="nucleotide sequence ID" value="NC_013173.1"/>
</dbReference>
<feature type="transmembrane region" description="Helical" evidence="1">
    <location>
        <begin position="159"/>
        <end position="185"/>
    </location>
</feature>
<feature type="transmembrane region" description="Helical" evidence="1">
    <location>
        <begin position="41"/>
        <end position="62"/>
    </location>
</feature>
<reference evidence="4 5" key="1">
    <citation type="journal article" date="2009" name="Stand. Genomic Sci.">
        <title>Complete genome sequence of Desulfomicrobium baculatum type strain (X).</title>
        <authorList>
            <person name="Copeland A."/>
            <person name="Spring S."/>
            <person name="Goker M."/>
            <person name="Schneider S."/>
            <person name="Lapidus A."/>
            <person name="Del Rio T.G."/>
            <person name="Tice H."/>
            <person name="Cheng J.F."/>
            <person name="Chen F."/>
            <person name="Nolan M."/>
            <person name="Bruce D."/>
            <person name="Goodwin L."/>
            <person name="Pitluck S."/>
            <person name="Ivanova N."/>
            <person name="Mavrommatis K."/>
            <person name="Ovchinnikova G."/>
            <person name="Pati A."/>
            <person name="Chen A."/>
            <person name="Palaniappan K."/>
            <person name="Land M."/>
            <person name="Hauser L."/>
            <person name="Chang Y.J."/>
            <person name="Jeffries C.C."/>
            <person name="Meincke L."/>
            <person name="Sims D."/>
            <person name="Brettin T."/>
            <person name="Detter J.C."/>
            <person name="Han C."/>
            <person name="Chain P."/>
            <person name="Bristow J."/>
            <person name="Eisen J.A."/>
            <person name="Markowitz V."/>
            <person name="Hugenholtz P."/>
            <person name="Kyrpides N.C."/>
            <person name="Klenk H.P."/>
            <person name="Lucas S."/>
        </authorList>
    </citation>
    <scope>NUCLEOTIDE SEQUENCE [LARGE SCALE GENOMIC DNA]</scope>
    <source>
        <strain evidence="5">DSM 4028 / VKM B-1378 / X</strain>
    </source>
</reference>
<name>C7LVD7_DESBD</name>
<evidence type="ECO:0000259" key="3">
    <source>
        <dbReference type="Pfam" id="PF20581"/>
    </source>
</evidence>
<evidence type="ECO:0000256" key="1">
    <source>
        <dbReference type="SAM" id="Phobius"/>
    </source>
</evidence>
<feature type="transmembrane region" description="Helical" evidence="1">
    <location>
        <begin position="407"/>
        <end position="425"/>
    </location>
</feature>
<keyword evidence="5" id="KW-1185">Reference proteome</keyword>